<organism evidence="3 4">
    <name type="scientific">Clonostachys rhizophaga</name>
    <dbReference type="NCBI Taxonomy" id="160324"/>
    <lineage>
        <taxon>Eukaryota</taxon>
        <taxon>Fungi</taxon>
        <taxon>Dikarya</taxon>
        <taxon>Ascomycota</taxon>
        <taxon>Pezizomycotina</taxon>
        <taxon>Sordariomycetes</taxon>
        <taxon>Hypocreomycetidae</taxon>
        <taxon>Hypocreales</taxon>
        <taxon>Bionectriaceae</taxon>
        <taxon>Clonostachys</taxon>
    </lineage>
</organism>
<sequence length="464" mass="51563">MPLGVERLNVRKSQPNGHINFIKPLKGSDESRAQEFLERIAAQCLPVMRDHHIYVMSLEEFPPNREFVGRNFNAGEVIQLVLKSPTSGRWLPFEYVQMVMMHELAHCKQMNHSRAFWAVRNGYAAEMRALWGRGYTGDGVWGRGAKLGTGEWERNTVQPGEVLPEHLCGGTFRSRKRKSKNAKPVLSYQERKQRRIEKKFGKNGVALGEDVEVKVKLEKGKKVQGKPRVAGSARGRELRAAAALARFEQQREEPIVIKKDEDETESGSDTEDDQEDVHTSGATPAVDVDGKPLVDGKGRGMVKVCGDEDKDDPGAETEFQELRDVFMGRKIKQESPEPPSISSSSMEHPKKEKIEPPSNPVKVEQRTTTLRELFGGGDTHVLGADGNDADTTHQTGDTHVVCLTCSYTNPPRRLTCEICANVIDPAAIPNSWRCSSELCKDGAYRNSGDCGVCGVCGLRRPDQT</sequence>
<dbReference type="GO" id="GO:0005634">
    <property type="term" value="C:nucleus"/>
    <property type="evidence" value="ECO:0007669"/>
    <property type="project" value="TreeGrafter"/>
</dbReference>
<dbReference type="GO" id="GO:0006281">
    <property type="term" value="P:DNA repair"/>
    <property type="evidence" value="ECO:0007669"/>
    <property type="project" value="TreeGrafter"/>
</dbReference>
<dbReference type="InterPro" id="IPR053000">
    <property type="entry name" value="WSS1-like_metalloprotease"/>
</dbReference>
<feature type="compositionally biased region" description="Acidic residues" evidence="1">
    <location>
        <begin position="262"/>
        <end position="275"/>
    </location>
</feature>
<feature type="compositionally biased region" description="Basic and acidic residues" evidence="1">
    <location>
        <begin position="251"/>
        <end position="261"/>
    </location>
</feature>
<evidence type="ECO:0000313" key="3">
    <source>
        <dbReference type="EMBL" id="CAH0028668.1"/>
    </source>
</evidence>
<dbReference type="AlphaFoldDB" id="A0A9N9VP12"/>
<gene>
    <name evidence="3" type="ORF">CRHIZ90672A_00012135</name>
</gene>
<evidence type="ECO:0000313" key="4">
    <source>
        <dbReference type="Proteomes" id="UP000696573"/>
    </source>
</evidence>
<dbReference type="OrthoDB" id="447842at2759"/>
<accession>A0A9N9VP12</accession>
<comment type="caution">
    <text evidence="3">The sequence shown here is derived from an EMBL/GenBank/DDBJ whole genome shotgun (WGS) entry which is preliminary data.</text>
</comment>
<keyword evidence="4" id="KW-1185">Reference proteome</keyword>
<dbReference type="EMBL" id="CABFNQ020000734">
    <property type="protein sequence ID" value="CAH0028668.1"/>
    <property type="molecule type" value="Genomic_DNA"/>
</dbReference>
<dbReference type="Proteomes" id="UP000696573">
    <property type="component" value="Unassembled WGS sequence"/>
</dbReference>
<feature type="compositionally biased region" description="Basic and acidic residues" evidence="1">
    <location>
        <begin position="288"/>
        <end position="298"/>
    </location>
</feature>
<dbReference type="PANTHER" id="PTHR46622:SF1">
    <property type="entry name" value="DNA-DEPENDENT METALLOPROTEASE WSS1"/>
    <property type="match status" value="1"/>
</dbReference>
<dbReference type="Pfam" id="PF08325">
    <property type="entry name" value="WLM"/>
    <property type="match status" value="1"/>
</dbReference>
<feature type="compositionally biased region" description="Basic and acidic residues" evidence="1">
    <location>
        <begin position="320"/>
        <end position="335"/>
    </location>
</feature>
<dbReference type="Gene3D" id="3.30.2010.10">
    <property type="entry name" value="Metalloproteases ('zincins'), catalytic domain"/>
    <property type="match status" value="1"/>
</dbReference>
<reference evidence="3" key="1">
    <citation type="submission" date="2021-10" db="EMBL/GenBank/DDBJ databases">
        <authorList>
            <person name="Piombo E."/>
        </authorList>
    </citation>
    <scope>NUCLEOTIDE SEQUENCE</scope>
</reference>
<dbReference type="PROSITE" id="PS51397">
    <property type="entry name" value="WLM"/>
    <property type="match status" value="1"/>
</dbReference>
<evidence type="ECO:0000256" key="1">
    <source>
        <dbReference type="SAM" id="MobiDB-lite"/>
    </source>
</evidence>
<feature type="region of interest" description="Disordered" evidence="1">
    <location>
        <begin position="251"/>
        <end position="362"/>
    </location>
</feature>
<proteinExistence type="predicted"/>
<protein>
    <recommendedName>
        <fullName evidence="2">WLM domain-containing protein</fullName>
    </recommendedName>
</protein>
<name>A0A9N9VP12_9HYPO</name>
<feature type="domain" description="WLM" evidence="2">
    <location>
        <begin position="10"/>
        <end position="248"/>
    </location>
</feature>
<evidence type="ECO:0000259" key="2">
    <source>
        <dbReference type="PROSITE" id="PS51397"/>
    </source>
</evidence>
<dbReference type="InterPro" id="IPR013536">
    <property type="entry name" value="WLM_dom"/>
</dbReference>
<feature type="compositionally biased region" description="Acidic residues" evidence="1">
    <location>
        <begin position="308"/>
        <end position="319"/>
    </location>
</feature>
<dbReference type="PANTHER" id="PTHR46622">
    <property type="entry name" value="DNA-DEPENDENT METALLOPROTEASE WSS1"/>
    <property type="match status" value="1"/>
</dbReference>
<dbReference type="GO" id="GO:0008237">
    <property type="term" value="F:metallopeptidase activity"/>
    <property type="evidence" value="ECO:0007669"/>
    <property type="project" value="TreeGrafter"/>
</dbReference>